<feature type="region of interest" description="Disordered" evidence="1">
    <location>
        <begin position="1"/>
        <end position="45"/>
    </location>
</feature>
<dbReference type="RefSeq" id="XP_060410691.1">
    <property type="nucleotide sequence ID" value="XM_060558588.1"/>
</dbReference>
<gene>
    <name evidence="2" type="ORF">LY79DRAFT_563714</name>
</gene>
<evidence type="ECO:0000313" key="3">
    <source>
        <dbReference type="Proteomes" id="UP001230504"/>
    </source>
</evidence>
<dbReference type="GeneID" id="85442828"/>
<evidence type="ECO:0000256" key="1">
    <source>
        <dbReference type="SAM" id="MobiDB-lite"/>
    </source>
</evidence>
<reference evidence="2" key="1">
    <citation type="submission" date="2021-06" db="EMBL/GenBank/DDBJ databases">
        <title>Comparative genomics, transcriptomics and evolutionary studies reveal genomic signatures of adaptation to plant cell wall in hemibiotrophic fungi.</title>
        <authorList>
            <consortium name="DOE Joint Genome Institute"/>
            <person name="Baroncelli R."/>
            <person name="Diaz J.F."/>
            <person name="Benocci T."/>
            <person name="Peng M."/>
            <person name="Battaglia E."/>
            <person name="Haridas S."/>
            <person name="Andreopoulos W."/>
            <person name="Labutti K."/>
            <person name="Pangilinan J."/>
            <person name="Floch G.L."/>
            <person name="Makela M.R."/>
            <person name="Henrissat B."/>
            <person name="Grigoriev I.V."/>
            <person name="Crouch J.A."/>
            <person name="De Vries R.P."/>
            <person name="Sukno S.A."/>
            <person name="Thon M.R."/>
        </authorList>
    </citation>
    <scope>NUCLEOTIDE SEQUENCE</scope>
    <source>
        <strain evidence="2">CBS 125086</strain>
    </source>
</reference>
<sequence length="75" mass="7741">MSVLCATTGAGVRQRMHEAHSSPLGDGASLASHDSGSPAAEASAVERGVLERVSLEPRGGRRLLPPLDPWCGFAC</sequence>
<comment type="caution">
    <text evidence="2">The sequence shown here is derived from an EMBL/GenBank/DDBJ whole genome shotgun (WGS) entry which is preliminary data.</text>
</comment>
<dbReference type="EMBL" id="JAHLJV010000064">
    <property type="protein sequence ID" value="KAK1579572.1"/>
    <property type="molecule type" value="Genomic_DNA"/>
</dbReference>
<proteinExistence type="predicted"/>
<name>A0AAD8PT58_9PEZI</name>
<protein>
    <submittedName>
        <fullName evidence="2">Uncharacterized protein</fullName>
    </submittedName>
</protein>
<accession>A0AAD8PT58</accession>
<keyword evidence="3" id="KW-1185">Reference proteome</keyword>
<dbReference type="AlphaFoldDB" id="A0AAD8PT58"/>
<dbReference type="Proteomes" id="UP001230504">
    <property type="component" value="Unassembled WGS sequence"/>
</dbReference>
<evidence type="ECO:0000313" key="2">
    <source>
        <dbReference type="EMBL" id="KAK1579572.1"/>
    </source>
</evidence>
<organism evidence="2 3">
    <name type="scientific">Colletotrichum navitas</name>
    <dbReference type="NCBI Taxonomy" id="681940"/>
    <lineage>
        <taxon>Eukaryota</taxon>
        <taxon>Fungi</taxon>
        <taxon>Dikarya</taxon>
        <taxon>Ascomycota</taxon>
        <taxon>Pezizomycotina</taxon>
        <taxon>Sordariomycetes</taxon>
        <taxon>Hypocreomycetidae</taxon>
        <taxon>Glomerellales</taxon>
        <taxon>Glomerellaceae</taxon>
        <taxon>Colletotrichum</taxon>
        <taxon>Colletotrichum graminicola species complex</taxon>
    </lineage>
</organism>